<evidence type="ECO:0000313" key="2">
    <source>
        <dbReference type="EMBL" id="MBX07549.1"/>
    </source>
</evidence>
<feature type="region of interest" description="Disordered" evidence="1">
    <location>
        <begin position="161"/>
        <end position="186"/>
    </location>
</feature>
<proteinExistence type="predicted"/>
<organism evidence="2">
    <name type="scientific">Rhizophora mucronata</name>
    <name type="common">Asiatic mangrove</name>
    <dbReference type="NCBI Taxonomy" id="61149"/>
    <lineage>
        <taxon>Eukaryota</taxon>
        <taxon>Viridiplantae</taxon>
        <taxon>Streptophyta</taxon>
        <taxon>Embryophyta</taxon>
        <taxon>Tracheophyta</taxon>
        <taxon>Spermatophyta</taxon>
        <taxon>Magnoliopsida</taxon>
        <taxon>eudicotyledons</taxon>
        <taxon>Gunneridae</taxon>
        <taxon>Pentapetalae</taxon>
        <taxon>rosids</taxon>
        <taxon>fabids</taxon>
        <taxon>Malpighiales</taxon>
        <taxon>Rhizophoraceae</taxon>
        <taxon>Rhizophora</taxon>
    </lineage>
</organism>
<accession>A0A2P2KPB0</accession>
<dbReference type="PANTHER" id="PTHR33676">
    <property type="entry name" value="COLD REGULATED PROTEIN 27"/>
    <property type="match status" value="1"/>
</dbReference>
<evidence type="ECO:0000256" key="1">
    <source>
        <dbReference type="SAM" id="MobiDB-lite"/>
    </source>
</evidence>
<dbReference type="GO" id="GO:0009409">
    <property type="term" value="P:response to cold"/>
    <property type="evidence" value="ECO:0007669"/>
    <property type="project" value="InterPro"/>
</dbReference>
<dbReference type="EMBL" id="GGEC01027065">
    <property type="protein sequence ID" value="MBX07549.1"/>
    <property type="molecule type" value="Transcribed_RNA"/>
</dbReference>
<dbReference type="PANTHER" id="PTHR33676:SF3">
    <property type="entry name" value="COLD-REGULATED PROTEIN 27"/>
    <property type="match status" value="1"/>
</dbReference>
<feature type="compositionally biased region" description="Basic residues" evidence="1">
    <location>
        <begin position="177"/>
        <end position="186"/>
    </location>
</feature>
<name>A0A2P2KPB0_RHIMU</name>
<sequence length="248" mass="27939">MDDCRRRSQTRRTSLKTSGLSGDEFAQQDSRVKDSMSTEWTDEKHSLYLKSMEASFVDQLYNSMDLLAWKSKKQVLDPKMTQHVNCDSCTSSGQFKVLRYGGWQKIHFRRPESQRNVGNESLGLLSSPWIQHFISARKPQVAPSSTIQETAVPQRMVNRCENKTTSCGSSATSRSKNSSRRSRSQTYHHHMFDGNEEMSDQNFVDEDVKGEKASACSSKRMKTMAIDASGSDQVVPCGKLAMTGNVTE</sequence>
<protein>
    <submittedName>
        <fullName evidence="2">Uncharacterized protein LOC105129510 isoform X2</fullName>
    </submittedName>
</protein>
<dbReference type="GO" id="GO:0042752">
    <property type="term" value="P:regulation of circadian rhythm"/>
    <property type="evidence" value="ECO:0007669"/>
    <property type="project" value="InterPro"/>
</dbReference>
<dbReference type="InterPro" id="IPR044678">
    <property type="entry name" value="COR27/28"/>
</dbReference>
<dbReference type="AlphaFoldDB" id="A0A2P2KPB0"/>
<reference evidence="2" key="1">
    <citation type="submission" date="2018-02" db="EMBL/GenBank/DDBJ databases">
        <title>Rhizophora mucronata_Transcriptome.</title>
        <authorList>
            <person name="Meera S.P."/>
            <person name="Sreeshan A."/>
            <person name="Augustine A."/>
        </authorList>
    </citation>
    <scope>NUCLEOTIDE SEQUENCE</scope>
    <source>
        <tissue evidence="2">Leaf</tissue>
    </source>
</reference>
<feature type="region of interest" description="Disordered" evidence="1">
    <location>
        <begin position="1"/>
        <end position="36"/>
    </location>
</feature>